<evidence type="ECO:0000256" key="11">
    <source>
        <dbReference type="ARBA" id="ARBA00023207"/>
    </source>
</evidence>
<evidence type="ECO:0000256" key="10">
    <source>
        <dbReference type="ARBA" id="ARBA00023180"/>
    </source>
</evidence>
<feature type="domain" description="Kazal-like" evidence="22">
    <location>
        <begin position="98"/>
        <end position="146"/>
    </location>
</feature>
<proteinExistence type="predicted"/>
<dbReference type="Gene3D" id="3.30.60.30">
    <property type="match status" value="9"/>
</dbReference>
<dbReference type="SUPFAM" id="SSF57196">
    <property type="entry name" value="EGF/Laminin"/>
    <property type="match status" value="3"/>
</dbReference>
<feature type="disulfide bond" evidence="15">
    <location>
        <begin position="710"/>
        <end position="727"/>
    </location>
</feature>
<keyword evidence="5" id="KW-0677">Repeat</keyword>
<keyword evidence="17" id="KW-1133">Transmembrane helix</keyword>
<dbReference type="PANTHER" id="PTHR10913">
    <property type="entry name" value="FOLLISTATIN-RELATED"/>
    <property type="match status" value="1"/>
</dbReference>
<evidence type="ECO:0000259" key="19">
    <source>
        <dbReference type="PROSITE" id="PS50025"/>
    </source>
</evidence>
<dbReference type="SMART" id="SM00180">
    <property type="entry name" value="EGF_Lam"/>
    <property type="match status" value="2"/>
</dbReference>
<keyword evidence="17" id="KW-0812">Transmembrane</keyword>
<dbReference type="STRING" id="333673.A0A3M0ISI2"/>
<feature type="domain" description="Kazal-like" evidence="22">
    <location>
        <begin position="444"/>
        <end position="504"/>
    </location>
</feature>
<dbReference type="SMART" id="SM00181">
    <property type="entry name" value="EGF"/>
    <property type="match status" value="6"/>
</dbReference>
<dbReference type="FunFam" id="2.10.25.10:FF:000095">
    <property type="entry name" value="Notch, isoform B"/>
    <property type="match status" value="1"/>
</dbReference>
<feature type="domain" description="Kazal-like" evidence="22">
    <location>
        <begin position="166"/>
        <end position="221"/>
    </location>
</feature>
<feature type="domain" description="EGF-like" evidence="20">
    <location>
        <begin position="1220"/>
        <end position="1257"/>
    </location>
</feature>
<evidence type="ECO:0000256" key="4">
    <source>
        <dbReference type="ARBA" id="ARBA00022536"/>
    </source>
</evidence>
<organism evidence="23 24">
    <name type="scientific">Hirundo rustica rustica</name>
    <dbReference type="NCBI Taxonomy" id="333673"/>
    <lineage>
        <taxon>Eukaryota</taxon>
        <taxon>Metazoa</taxon>
        <taxon>Chordata</taxon>
        <taxon>Craniata</taxon>
        <taxon>Vertebrata</taxon>
        <taxon>Euteleostomi</taxon>
        <taxon>Archelosauria</taxon>
        <taxon>Archosauria</taxon>
        <taxon>Dinosauria</taxon>
        <taxon>Saurischia</taxon>
        <taxon>Theropoda</taxon>
        <taxon>Coelurosauria</taxon>
        <taxon>Aves</taxon>
        <taxon>Neognathae</taxon>
        <taxon>Neoaves</taxon>
        <taxon>Telluraves</taxon>
        <taxon>Australaves</taxon>
        <taxon>Passeriformes</taxon>
        <taxon>Sylvioidea</taxon>
        <taxon>Hirundinidae</taxon>
        <taxon>Hirundo</taxon>
    </lineage>
</organism>
<dbReference type="GO" id="GO:0043113">
    <property type="term" value="P:receptor clustering"/>
    <property type="evidence" value="ECO:0007669"/>
    <property type="project" value="UniProtKB-ARBA"/>
</dbReference>
<dbReference type="PRINTS" id="PR00011">
    <property type="entry name" value="EGFLAMININ"/>
</dbReference>
<dbReference type="SMART" id="SM00200">
    <property type="entry name" value="SEA"/>
    <property type="match status" value="1"/>
</dbReference>
<feature type="disulfide bond" evidence="15">
    <location>
        <begin position="656"/>
        <end position="673"/>
    </location>
</feature>
<evidence type="ECO:0000256" key="7">
    <source>
        <dbReference type="ARBA" id="ARBA00022974"/>
    </source>
</evidence>
<dbReference type="Pfam" id="PF00053">
    <property type="entry name" value="EGF_laminin"/>
    <property type="match status" value="2"/>
</dbReference>
<feature type="domain" description="SEA" evidence="18">
    <location>
        <begin position="957"/>
        <end position="1079"/>
    </location>
</feature>
<evidence type="ECO:0000313" key="23">
    <source>
        <dbReference type="EMBL" id="RMB91595.1"/>
    </source>
</evidence>
<name>A0A3M0ISI2_HIRRU</name>
<gene>
    <name evidence="23" type="ORF">DUI87_31824</name>
</gene>
<feature type="domain" description="EGF-like" evidence="20">
    <location>
        <begin position="1259"/>
        <end position="1296"/>
    </location>
</feature>
<dbReference type="GO" id="GO:0005576">
    <property type="term" value="C:extracellular region"/>
    <property type="evidence" value="ECO:0007669"/>
    <property type="project" value="TreeGrafter"/>
</dbReference>
<dbReference type="GO" id="GO:0050808">
    <property type="term" value="P:synapse organization"/>
    <property type="evidence" value="ECO:0007669"/>
    <property type="project" value="UniProtKB-ARBA"/>
</dbReference>
<dbReference type="Gene3D" id="3.30.70.960">
    <property type="entry name" value="SEA domain"/>
    <property type="match status" value="1"/>
</dbReference>
<evidence type="ECO:0000256" key="13">
    <source>
        <dbReference type="ARBA" id="ARBA00034103"/>
    </source>
</evidence>
<dbReference type="GO" id="GO:0045202">
    <property type="term" value="C:synapse"/>
    <property type="evidence" value="ECO:0007669"/>
    <property type="project" value="UniProtKB-SubCell"/>
</dbReference>
<dbReference type="CDD" id="cd00104">
    <property type="entry name" value="KAZAL_FS"/>
    <property type="match status" value="9"/>
</dbReference>
<dbReference type="PANTHER" id="PTHR10913:SF78">
    <property type="entry name" value="AGRIN"/>
    <property type="match status" value="1"/>
</dbReference>
<dbReference type="InterPro" id="IPR000082">
    <property type="entry name" value="SEA_dom"/>
</dbReference>
<feature type="transmembrane region" description="Helical" evidence="17">
    <location>
        <begin position="25"/>
        <end position="54"/>
    </location>
</feature>
<evidence type="ECO:0000259" key="20">
    <source>
        <dbReference type="PROSITE" id="PS50026"/>
    </source>
</evidence>
<dbReference type="FunFam" id="2.10.25.10:FF:000134">
    <property type="entry name" value="Transmembrane agrin"/>
    <property type="match status" value="1"/>
</dbReference>
<keyword evidence="7" id="KW-0654">Proteoglycan</keyword>
<feature type="domain" description="Laminin EGF-like" evidence="21">
    <location>
        <begin position="708"/>
        <end position="754"/>
    </location>
</feature>
<evidence type="ECO:0000256" key="12">
    <source>
        <dbReference type="ARBA" id="ARBA00023292"/>
    </source>
</evidence>
<keyword evidence="4 14" id="KW-0245">EGF-like domain</keyword>
<dbReference type="Gene3D" id="2.10.25.10">
    <property type="entry name" value="Laminin"/>
    <property type="match status" value="4"/>
</dbReference>
<evidence type="ECO:0000256" key="9">
    <source>
        <dbReference type="ARBA" id="ARBA00023157"/>
    </source>
</evidence>
<evidence type="ECO:0000256" key="17">
    <source>
        <dbReference type="SAM" id="Phobius"/>
    </source>
</evidence>
<feature type="compositionally biased region" description="Low complexity" evidence="16">
    <location>
        <begin position="931"/>
        <end position="943"/>
    </location>
</feature>
<keyword evidence="17" id="KW-0472">Membrane</keyword>
<dbReference type="CDD" id="cd00054">
    <property type="entry name" value="EGF_CA"/>
    <property type="match status" value="1"/>
</dbReference>
<dbReference type="FunFam" id="3.30.60.30:FF:000024">
    <property type="entry name" value="Transmembrane agrin"/>
    <property type="match status" value="2"/>
</dbReference>
<keyword evidence="11" id="KW-0357">Heparan sulfate</keyword>
<dbReference type="PROSITE" id="PS01186">
    <property type="entry name" value="EGF_2"/>
    <property type="match status" value="1"/>
</dbReference>
<evidence type="ECO:0000256" key="6">
    <source>
        <dbReference type="ARBA" id="ARBA00022782"/>
    </source>
</evidence>
<feature type="compositionally biased region" description="Low complexity" evidence="16">
    <location>
        <begin position="863"/>
        <end position="873"/>
    </location>
</feature>
<dbReference type="InterPro" id="IPR036364">
    <property type="entry name" value="SEA_dom_sf"/>
</dbReference>
<dbReference type="Pfam" id="PF07648">
    <property type="entry name" value="Kazal_2"/>
    <property type="match status" value="8"/>
</dbReference>
<keyword evidence="6" id="KW-0221">Differentiation</keyword>
<dbReference type="Pfam" id="PF01390">
    <property type="entry name" value="SEA"/>
    <property type="match status" value="1"/>
</dbReference>
<dbReference type="GO" id="GO:0061024">
    <property type="term" value="P:membrane organization"/>
    <property type="evidence" value="ECO:0007669"/>
    <property type="project" value="UniProtKB-ARBA"/>
</dbReference>
<feature type="domain" description="Kazal-like" evidence="22">
    <location>
        <begin position="522"/>
        <end position="569"/>
    </location>
</feature>
<sequence length="1330" mass="141631">MTACQHPAAPAALERDRLYQHKVSLVVRYFMIPCNICLILLATSTLGFAVLLFLNNYKPNSYFTQTPPTPRDGCRGMLCGFGAVCERSPSEPGQASCVCRKGPCAPVVAPVCGSDHSTYSNECELDRAQCNQQRRIKVVSKGPCGSKDPCAEVTCSFGSTCVPSADGQAAKCVCPSSCAGVAESAVCGSDGRDYRSLCHLNKHACDKQENVFKKFDGPCDPCGGVPPEPGRVCRVNPRTRRAELLPRPRAVPRAGDPVCGDDGVTYDSECAMGRSGALRGMDIQKVRSGQCQQQDKCKDECKFNAVCLNRRGAARCSCDRAACDGAFRPLCGRDGRTYGSDCERRSAECRQQQHIPVKHSGPCDLGAPSPCRSVECSFGASCVVKNQEAVCECQQQCQGRYDPVCGTDQRTYGNPCELHAMACLLQRDIGVRHKGPCDRCGKCQFGAICEAESGRCVCPTECVPSARPVCGTDGNTYGSECELHVRACTRQQDIRVASQGRCRSCGGSVCSFGGRCVGGRCLCPRCERPRPAPVCGTDGVTYGSPCQLRAAACQLQRSIEVARTGPCEDDFPSPMPSQVCGSDGVTYANECQLKKARCEKRQELFVTGQGACRALATAPPPPLVVHCSQTVYGCCPDNVTLALGVGAAGCPSTCQCNPYGSYGGSCDPGSGQCSCKPGVGGLKCDRCEPGFWNFRGIVTDGKSGCTPCHCDPVGSVRDDCEQMTGLCSCRTGITGMKCNQCPNGSKLGTTGCEKDPSAPRSCRELSCDFGASCVEVNGFAHCECPSPLCSEANMTKVCGSDGVTYGDQCQLQTIACRQGQRITVKHVGQCHEPLTHSGPRCPPTPPPTPPPDRLLLPAPPRAAAPVPGATKPRPTARRRPGPRSAGHGVTQPAGPATATPRLAQATPEATVRPLATVPVVAATGRPGYGESGSAEGSGDQDAGTSGDQESSGAGSAATKVFQGVLILEEVEGQELFYTPEMADPKSELFGETARSIESALDELFRGSDVRKDFKSIRVRDLGQSSAVRVIVEAHFDPATSYTAADIQGALLKQIRASKKKTILVKKPQQEHIKFMDFAVRYFIPSFGGRSYLAFKTMKAYHTVRISMEFRALEPSGLLLYNAQKHGKDFISLALVGGFVELRFNTGSGTGTVSSRVRVEPGRWHQLEVTRNRRSGALAVDGEPQVSGHSPPGTDGLNLDTDLFIGGAPDEHMALAVGECGDDPCQPNPCRHGGACHAKEAEMFRCQCPDGYTGPTCAFERNPCEPSPCHASATCLVLPERGALCACPMGRQGEFCERVTEQDQSMPFLPEFNGFSFLELNGLQSFVPDLQ</sequence>
<keyword evidence="8" id="KW-0770">Synapse</keyword>
<dbReference type="GO" id="GO:0005886">
    <property type="term" value="C:plasma membrane"/>
    <property type="evidence" value="ECO:0007669"/>
    <property type="project" value="UniProtKB-SubCell"/>
</dbReference>
<dbReference type="FunFam" id="3.30.60.30:FF:000019">
    <property type="entry name" value="NtA agrin"/>
    <property type="match status" value="1"/>
</dbReference>
<accession>A0A3M0ISI2</accession>
<dbReference type="PROSITE" id="PS51465">
    <property type="entry name" value="KAZAL_2"/>
    <property type="match status" value="9"/>
</dbReference>
<dbReference type="Pfam" id="PF00050">
    <property type="entry name" value="Kazal_1"/>
    <property type="match status" value="1"/>
</dbReference>
<evidence type="ECO:0000256" key="1">
    <source>
        <dbReference type="ARBA" id="ARBA00004401"/>
    </source>
</evidence>
<evidence type="ECO:0000259" key="18">
    <source>
        <dbReference type="PROSITE" id="PS50024"/>
    </source>
</evidence>
<feature type="domain" description="Laminin EGF-like" evidence="21">
    <location>
        <begin position="654"/>
        <end position="707"/>
    </location>
</feature>
<keyword evidence="9 14" id="KW-1015">Disulfide bond</keyword>
<dbReference type="GO" id="GO:0005604">
    <property type="term" value="C:basement membrane"/>
    <property type="evidence" value="ECO:0007669"/>
    <property type="project" value="UniProtKB-ARBA"/>
</dbReference>
<feature type="domain" description="Kazal-like" evidence="22">
    <location>
        <begin position="573"/>
        <end position="614"/>
    </location>
</feature>
<dbReference type="InterPro" id="IPR013320">
    <property type="entry name" value="ConA-like_dom_sf"/>
</dbReference>
<dbReference type="PROSITE" id="PS50026">
    <property type="entry name" value="EGF_3"/>
    <property type="match status" value="2"/>
</dbReference>
<evidence type="ECO:0000259" key="21">
    <source>
        <dbReference type="PROSITE" id="PS50027"/>
    </source>
</evidence>
<comment type="subcellular location">
    <subcellularLocation>
        <location evidence="1">Cell membrane</location>
        <topology evidence="1">Single-pass type II membrane protein</topology>
    </subcellularLocation>
    <subcellularLocation>
        <location evidence="13">Synapse</location>
    </subcellularLocation>
</comment>
<feature type="domain" description="Kazal-like" evidence="22">
    <location>
        <begin position="317"/>
        <end position="365"/>
    </location>
</feature>
<keyword evidence="10" id="KW-0325">Glycoprotein</keyword>
<dbReference type="PROSITE" id="PS50024">
    <property type="entry name" value="SEA"/>
    <property type="match status" value="1"/>
</dbReference>
<dbReference type="SMART" id="SM00280">
    <property type="entry name" value="KAZAL"/>
    <property type="match status" value="9"/>
</dbReference>
<dbReference type="PROSITE" id="PS00022">
    <property type="entry name" value="EGF_1"/>
    <property type="match status" value="2"/>
</dbReference>
<feature type="region of interest" description="Disordered" evidence="16">
    <location>
        <begin position="834"/>
        <end position="901"/>
    </location>
</feature>
<protein>
    <recommendedName>
        <fullName evidence="2">Agrin</fullName>
    </recommendedName>
</protein>
<feature type="compositionally biased region" description="Pro residues" evidence="16">
    <location>
        <begin position="840"/>
        <end position="862"/>
    </location>
</feature>
<dbReference type="CDD" id="cd00110">
    <property type="entry name" value="LamG"/>
    <property type="match status" value="1"/>
</dbReference>
<reference evidence="23 24" key="1">
    <citation type="submission" date="2018-07" db="EMBL/GenBank/DDBJ databases">
        <title>A high quality draft genome assembly of the barn swallow (H. rustica rustica).</title>
        <authorList>
            <person name="Formenti G."/>
            <person name="Chiara M."/>
            <person name="Poveda L."/>
            <person name="Francoijs K.-J."/>
            <person name="Bonisoli-Alquati A."/>
            <person name="Canova L."/>
            <person name="Gianfranceschi L."/>
            <person name="Horner D.S."/>
            <person name="Saino N."/>
        </authorList>
    </citation>
    <scope>NUCLEOTIDE SEQUENCE [LARGE SCALE GENOMIC DNA]</scope>
    <source>
        <strain evidence="23">Chelidonia</strain>
        <tissue evidence="23">Blood</tissue>
    </source>
</reference>
<dbReference type="EMBL" id="QRBI01000235">
    <property type="protein sequence ID" value="RMB91595.1"/>
    <property type="molecule type" value="Genomic_DNA"/>
</dbReference>
<dbReference type="PROSITE" id="PS01248">
    <property type="entry name" value="EGF_LAM_1"/>
    <property type="match status" value="1"/>
</dbReference>
<evidence type="ECO:0000256" key="2">
    <source>
        <dbReference type="ARBA" id="ARBA00016077"/>
    </source>
</evidence>
<feature type="disulfide bond" evidence="15">
    <location>
        <begin position="708"/>
        <end position="720"/>
    </location>
</feature>
<dbReference type="InterPro" id="IPR003645">
    <property type="entry name" value="Fol_N"/>
</dbReference>
<dbReference type="SUPFAM" id="SSF82671">
    <property type="entry name" value="SEA domain"/>
    <property type="match status" value="1"/>
</dbReference>
<dbReference type="SMART" id="SM00274">
    <property type="entry name" value="FOLN"/>
    <property type="match status" value="5"/>
</dbReference>
<feature type="disulfide bond" evidence="14">
    <location>
        <begin position="1286"/>
        <end position="1295"/>
    </location>
</feature>
<keyword evidence="24" id="KW-1185">Reference proteome</keyword>
<comment type="caution">
    <text evidence="14">Lacks conserved residue(s) required for the propagation of feature annotation.</text>
</comment>
<dbReference type="InterPro" id="IPR003884">
    <property type="entry name" value="FacI_MAC"/>
</dbReference>
<dbReference type="Pfam" id="PF00008">
    <property type="entry name" value="EGF"/>
    <property type="match status" value="2"/>
</dbReference>
<dbReference type="Proteomes" id="UP000269221">
    <property type="component" value="Unassembled WGS sequence"/>
</dbReference>
<keyword evidence="3" id="KW-0217">Developmental protein</keyword>
<dbReference type="PROSITE" id="PS50027">
    <property type="entry name" value="EGF_LAM_2"/>
    <property type="match status" value="2"/>
</dbReference>
<feature type="domain" description="Kazal-like" evidence="22">
    <location>
        <begin position="239"/>
        <end position="293"/>
    </location>
</feature>
<evidence type="ECO:0000256" key="15">
    <source>
        <dbReference type="PROSITE-ProRule" id="PRU00460"/>
    </source>
</evidence>
<dbReference type="Gene3D" id="2.60.120.200">
    <property type="match status" value="1"/>
</dbReference>
<dbReference type="CDD" id="cd00055">
    <property type="entry name" value="EGF_Lam"/>
    <property type="match status" value="2"/>
</dbReference>
<evidence type="ECO:0000256" key="14">
    <source>
        <dbReference type="PROSITE-ProRule" id="PRU00076"/>
    </source>
</evidence>
<dbReference type="FunFam" id="3.30.60.30:FF:000008">
    <property type="entry name" value="Transmembrane agrin"/>
    <property type="match status" value="1"/>
</dbReference>
<dbReference type="PROSITE" id="PS50025">
    <property type="entry name" value="LAM_G_DOMAIN"/>
    <property type="match status" value="1"/>
</dbReference>
<dbReference type="InterPro" id="IPR036058">
    <property type="entry name" value="Kazal_dom_sf"/>
</dbReference>
<evidence type="ECO:0000256" key="3">
    <source>
        <dbReference type="ARBA" id="ARBA00022473"/>
    </source>
</evidence>
<dbReference type="FunFam" id="2.10.25.10:FF:000140">
    <property type="entry name" value="Transmembrane agrin"/>
    <property type="match status" value="1"/>
</dbReference>
<feature type="domain" description="Laminin G" evidence="19">
    <location>
        <begin position="1081"/>
        <end position="1256"/>
    </location>
</feature>
<feature type="domain" description="Kazal-like" evidence="22">
    <location>
        <begin position="783"/>
        <end position="832"/>
    </location>
</feature>
<dbReference type="OrthoDB" id="5983569at2759"/>
<evidence type="ECO:0000256" key="8">
    <source>
        <dbReference type="ARBA" id="ARBA00023018"/>
    </source>
</evidence>
<evidence type="ECO:0000256" key="16">
    <source>
        <dbReference type="SAM" id="MobiDB-lite"/>
    </source>
</evidence>
<dbReference type="GO" id="GO:0030154">
    <property type="term" value="P:cell differentiation"/>
    <property type="evidence" value="ECO:0007669"/>
    <property type="project" value="UniProtKB-KW"/>
</dbReference>
<keyword evidence="12 15" id="KW-0424">Laminin EGF-like domain</keyword>
<feature type="disulfide bond" evidence="14">
    <location>
        <begin position="1247"/>
        <end position="1256"/>
    </location>
</feature>
<dbReference type="InterPro" id="IPR000742">
    <property type="entry name" value="EGF"/>
</dbReference>
<evidence type="ECO:0000259" key="22">
    <source>
        <dbReference type="PROSITE" id="PS51465"/>
    </source>
</evidence>
<dbReference type="InterPro" id="IPR050653">
    <property type="entry name" value="Prot_Inhib_GrowthFact_Antg"/>
</dbReference>
<dbReference type="Pfam" id="PF00054">
    <property type="entry name" value="Laminin_G_1"/>
    <property type="match status" value="1"/>
</dbReference>
<dbReference type="InterPro" id="IPR002350">
    <property type="entry name" value="Kazal_dom"/>
</dbReference>
<evidence type="ECO:0000256" key="5">
    <source>
        <dbReference type="ARBA" id="ARBA00022737"/>
    </source>
</evidence>
<dbReference type="SMART" id="SM00282">
    <property type="entry name" value="LamG"/>
    <property type="match status" value="1"/>
</dbReference>
<dbReference type="InterPro" id="IPR001791">
    <property type="entry name" value="Laminin_G"/>
</dbReference>
<feature type="disulfide bond" evidence="15">
    <location>
        <begin position="729"/>
        <end position="738"/>
    </location>
</feature>
<dbReference type="SMART" id="SM00057">
    <property type="entry name" value="FIMAC"/>
    <property type="match status" value="2"/>
</dbReference>
<feature type="domain" description="Kazal-like" evidence="22">
    <location>
        <begin position="392"/>
        <end position="439"/>
    </location>
</feature>
<comment type="caution">
    <text evidence="23">The sequence shown here is derived from an EMBL/GenBank/DDBJ whole genome shotgun (WGS) entry which is preliminary data.</text>
</comment>
<dbReference type="SUPFAM" id="SSF100895">
    <property type="entry name" value="Kazal-type serine protease inhibitors"/>
    <property type="match status" value="9"/>
</dbReference>
<feature type="region of interest" description="Disordered" evidence="16">
    <location>
        <begin position="922"/>
        <end position="955"/>
    </location>
</feature>
<dbReference type="FunFam" id="3.30.60.30:FF:000018">
    <property type="entry name" value="Transmembrane agrin"/>
    <property type="match status" value="1"/>
</dbReference>
<dbReference type="FunFam" id="3.30.70.960:FF:000001">
    <property type="entry name" value="NtA agrin"/>
    <property type="match status" value="1"/>
</dbReference>
<feature type="disulfide bond" evidence="15">
    <location>
        <begin position="675"/>
        <end position="684"/>
    </location>
</feature>
<dbReference type="SUPFAM" id="SSF49899">
    <property type="entry name" value="Concanavalin A-like lectins/glucanases"/>
    <property type="match status" value="1"/>
</dbReference>
<evidence type="ECO:0000313" key="24">
    <source>
        <dbReference type="Proteomes" id="UP000269221"/>
    </source>
</evidence>
<dbReference type="FunFam" id="3.30.60.30:FF:000022">
    <property type="entry name" value="Transmembrane agrin"/>
    <property type="match status" value="1"/>
</dbReference>
<feature type="disulfide bond" evidence="15">
    <location>
        <begin position="654"/>
        <end position="666"/>
    </location>
</feature>
<dbReference type="InterPro" id="IPR002049">
    <property type="entry name" value="LE_dom"/>
</dbReference>